<name>A0A147EZK8_MICTE</name>
<protein>
    <recommendedName>
        <fullName evidence="1">Helix-turn-helix domain-containing protein</fullName>
    </recommendedName>
</protein>
<dbReference type="Gene3D" id="1.10.10.60">
    <property type="entry name" value="Homeodomain-like"/>
    <property type="match status" value="2"/>
</dbReference>
<organism evidence="2 3">
    <name type="scientific">Microbacterium testaceum</name>
    <name type="common">Aureobacterium testaceum</name>
    <name type="synonym">Brevibacterium testaceum</name>
    <dbReference type="NCBI Taxonomy" id="2033"/>
    <lineage>
        <taxon>Bacteria</taxon>
        <taxon>Bacillati</taxon>
        <taxon>Actinomycetota</taxon>
        <taxon>Actinomycetes</taxon>
        <taxon>Micrococcales</taxon>
        <taxon>Microbacteriaceae</taxon>
        <taxon>Microbacterium</taxon>
    </lineage>
</organism>
<dbReference type="AlphaFoldDB" id="A0A147EZK8"/>
<dbReference type="InterPro" id="IPR045745">
    <property type="entry name" value="HTH_58_Actinobacteria-type"/>
</dbReference>
<dbReference type="PATRIC" id="fig|2033.6.peg.1761"/>
<dbReference type="EMBL" id="LDRT01000023">
    <property type="protein sequence ID" value="KTR95863.1"/>
    <property type="molecule type" value="Genomic_DNA"/>
</dbReference>
<reference evidence="2 3" key="1">
    <citation type="journal article" date="2016" name="Front. Microbiol.">
        <title>Genomic Resource of Rice Seed Associated Bacteria.</title>
        <authorList>
            <person name="Midha S."/>
            <person name="Bansal K."/>
            <person name="Sharma S."/>
            <person name="Kumar N."/>
            <person name="Patil P.P."/>
            <person name="Chaudhry V."/>
            <person name="Patil P.B."/>
        </authorList>
    </citation>
    <scope>NUCLEOTIDE SEQUENCE [LARGE SCALE GENOMIC DNA]</scope>
    <source>
        <strain evidence="2 3">NS220</strain>
    </source>
</reference>
<evidence type="ECO:0000313" key="3">
    <source>
        <dbReference type="Proteomes" id="UP000075025"/>
    </source>
</evidence>
<accession>A0A147EZK8</accession>
<evidence type="ECO:0000259" key="1">
    <source>
        <dbReference type="Pfam" id="PF19575"/>
    </source>
</evidence>
<sequence length="96" mass="10805">MVKQIAAEYESGATTPSLCETYGLSKTGILRLLREEAVALRRRPLARDQVEVARKLYEHGHPIAAIAARLDTSYNNVRQRLIKEGVQLRPRGGSYR</sequence>
<dbReference type="Pfam" id="PF19575">
    <property type="entry name" value="HTH_58"/>
    <property type="match status" value="1"/>
</dbReference>
<proteinExistence type="predicted"/>
<gene>
    <name evidence="2" type="ORF">NS220_04560</name>
</gene>
<dbReference type="Proteomes" id="UP000075025">
    <property type="component" value="Unassembled WGS sequence"/>
</dbReference>
<comment type="caution">
    <text evidence="2">The sequence shown here is derived from an EMBL/GenBank/DDBJ whole genome shotgun (WGS) entry which is preliminary data.</text>
</comment>
<feature type="domain" description="Helix-turn-helix" evidence="1">
    <location>
        <begin position="54"/>
        <end position="96"/>
    </location>
</feature>
<evidence type="ECO:0000313" key="2">
    <source>
        <dbReference type="EMBL" id="KTR95863.1"/>
    </source>
</evidence>